<dbReference type="EMBL" id="ML769574">
    <property type="protein sequence ID" value="KAE9393339.1"/>
    <property type="molecule type" value="Genomic_DNA"/>
</dbReference>
<evidence type="ECO:0000313" key="1">
    <source>
        <dbReference type="EMBL" id="KAE9393339.1"/>
    </source>
</evidence>
<sequence length="101" mass="11398">MIATNHDDNDSPLAYRLIIHPPLFTSDPLADVPSKDIINETPIHNEIVFVRHIKRAIVNDADAGKSAMMSIDLTFDGSMYEYKFGEIIQNDLQDDDVPLEQ</sequence>
<proteinExistence type="predicted"/>
<keyword evidence="2" id="KW-1185">Reference proteome</keyword>
<dbReference type="AlphaFoldDB" id="A0A6A4H548"/>
<name>A0A6A4H548_9AGAR</name>
<reference evidence="1" key="1">
    <citation type="journal article" date="2019" name="Environ. Microbiol.">
        <title>Fungal ecological strategies reflected in gene transcription - a case study of two litter decomposers.</title>
        <authorList>
            <person name="Barbi F."/>
            <person name="Kohler A."/>
            <person name="Barry K."/>
            <person name="Baskaran P."/>
            <person name="Daum C."/>
            <person name="Fauchery L."/>
            <person name="Ihrmark K."/>
            <person name="Kuo A."/>
            <person name="LaButti K."/>
            <person name="Lipzen A."/>
            <person name="Morin E."/>
            <person name="Grigoriev I.V."/>
            <person name="Henrissat B."/>
            <person name="Lindahl B."/>
            <person name="Martin F."/>
        </authorList>
    </citation>
    <scope>NUCLEOTIDE SEQUENCE</scope>
    <source>
        <strain evidence="1">JB14</strain>
    </source>
</reference>
<evidence type="ECO:0000313" key="2">
    <source>
        <dbReference type="Proteomes" id="UP000799118"/>
    </source>
</evidence>
<organism evidence="1 2">
    <name type="scientific">Gymnopus androsaceus JB14</name>
    <dbReference type="NCBI Taxonomy" id="1447944"/>
    <lineage>
        <taxon>Eukaryota</taxon>
        <taxon>Fungi</taxon>
        <taxon>Dikarya</taxon>
        <taxon>Basidiomycota</taxon>
        <taxon>Agaricomycotina</taxon>
        <taxon>Agaricomycetes</taxon>
        <taxon>Agaricomycetidae</taxon>
        <taxon>Agaricales</taxon>
        <taxon>Marasmiineae</taxon>
        <taxon>Omphalotaceae</taxon>
        <taxon>Gymnopus</taxon>
    </lineage>
</organism>
<accession>A0A6A4H548</accession>
<gene>
    <name evidence="1" type="ORF">BT96DRAFT_1023063</name>
</gene>
<dbReference type="Proteomes" id="UP000799118">
    <property type="component" value="Unassembled WGS sequence"/>
</dbReference>
<protein>
    <submittedName>
        <fullName evidence="1">Uncharacterized protein</fullName>
    </submittedName>
</protein>